<keyword evidence="2" id="KW-0255">Endonuclease</keyword>
<keyword evidence="10" id="KW-1185">Reference proteome</keyword>
<dbReference type="CDD" id="cd00593">
    <property type="entry name" value="RIBOc"/>
    <property type="match status" value="1"/>
</dbReference>
<feature type="region of interest" description="Disordered" evidence="6">
    <location>
        <begin position="414"/>
        <end position="450"/>
    </location>
</feature>
<evidence type="ECO:0008006" key="11">
    <source>
        <dbReference type="Google" id="ProtNLM"/>
    </source>
</evidence>
<evidence type="ECO:0000256" key="4">
    <source>
        <dbReference type="ARBA" id="ARBA00022884"/>
    </source>
</evidence>
<dbReference type="OrthoDB" id="2392202at2759"/>
<dbReference type="InterPro" id="IPR036389">
    <property type="entry name" value="RNase_III_sf"/>
</dbReference>
<sequence>MISVGETHPFPDIEDRQKRDNIFIHGSLKSLEELPSDDAEEDDYSNERLAYLGSTMIMAMITDIVFRGMHGVSRKELDRRRTFFIRKSSIVWWSDAYGLVKAVRAAGHQQSSLAYSENIKIQLFQAYFGLVYLQNGFVPTRNWLEKLMDLTENDLPPEPDVDGAADALGATSLGDRPSPRTTPPASPVQQPGRPPKDPVQAFHEKCARRKYAWGWKESNQGPSHEPKFTVAIEVEGHPEIVGVGTARAKKAAQKLAAQMALDGPAWPGRCVNSGFDSRMFDRIFESFLGDSVIGLIVTMVLRVELPLSRPGDLSIKRALLVNQDRLAGWADIYGLSKRIQAHHSTRLLIQQNTSTRAQVFQAYVGGLFEQAEHNLGPIEDWLGHVVETALKEILAMEKAEDDLSDAFSKTAVKDEDRPFPLSRNSSLSPYQSKPSSHPSSTNQTKTSTLPKTPVRVGALALFNQRCQQEKLVPSWCCTQEGEPHAPTFTVTIKLPPSNTPIGEGIGVTKAEAKARAAEQALREMHWA</sequence>
<evidence type="ECO:0000259" key="7">
    <source>
        <dbReference type="PROSITE" id="PS50137"/>
    </source>
</evidence>
<proteinExistence type="predicted"/>
<accession>G4TB67</accession>
<dbReference type="HOGENOM" id="CLU_516893_0_0_1"/>
<dbReference type="GO" id="GO:0010468">
    <property type="term" value="P:regulation of gene expression"/>
    <property type="evidence" value="ECO:0007669"/>
    <property type="project" value="TreeGrafter"/>
</dbReference>
<dbReference type="SUPFAM" id="SSF54768">
    <property type="entry name" value="dsRNA-binding domain-like"/>
    <property type="match status" value="2"/>
</dbReference>
<dbReference type="Gene3D" id="1.10.1520.10">
    <property type="entry name" value="Ribonuclease III domain"/>
    <property type="match status" value="2"/>
</dbReference>
<keyword evidence="3" id="KW-0378">Hydrolase</keyword>
<organism evidence="9 10">
    <name type="scientific">Serendipita indica (strain DSM 11827)</name>
    <name type="common">Root endophyte fungus</name>
    <name type="synonym">Piriformospora indica</name>
    <dbReference type="NCBI Taxonomy" id="1109443"/>
    <lineage>
        <taxon>Eukaryota</taxon>
        <taxon>Fungi</taxon>
        <taxon>Dikarya</taxon>
        <taxon>Basidiomycota</taxon>
        <taxon>Agaricomycotina</taxon>
        <taxon>Agaricomycetes</taxon>
        <taxon>Sebacinales</taxon>
        <taxon>Serendipitaceae</taxon>
        <taxon>Serendipita</taxon>
    </lineage>
</organism>
<dbReference type="SUPFAM" id="SSF69065">
    <property type="entry name" value="RNase III domain-like"/>
    <property type="match status" value="2"/>
</dbReference>
<evidence type="ECO:0000259" key="8">
    <source>
        <dbReference type="PROSITE" id="PS50142"/>
    </source>
</evidence>
<dbReference type="Gene3D" id="3.30.160.20">
    <property type="match status" value="2"/>
</dbReference>
<evidence type="ECO:0000313" key="10">
    <source>
        <dbReference type="Proteomes" id="UP000007148"/>
    </source>
</evidence>
<dbReference type="InterPro" id="IPR014720">
    <property type="entry name" value="dsRBD_dom"/>
</dbReference>
<dbReference type="Pfam" id="PF00636">
    <property type="entry name" value="Ribonuclease_3"/>
    <property type="match status" value="1"/>
</dbReference>
<feature type="domain" description="DRBM" evidence="7">
    <location>
        <begin position="457"/>
        <end position="526"/>
    </location>
</feature>
<dbReference type="InParanoid" id="G4TB67"/>
<gene>
    <name evidence="9" type="ORF">PIIN_02406</name>
</gene>
<feature type="domain" description="RNase III" evidence="8">
    <location>
        <begin position="13"/>
        <end position="136"/>
    </location>
</feature>
<keyword evidence="4 5" id="KW-0694">RNA-binding</keyword>
<dbReference type="GO" id="GO:0006396">
    <property type="term" value="P:RNA processing"/>
    <property type="evidence" value="ECO:0007669"/>
    <property type="project" value="InterPro"/>
</dbReference>
<feature type="domain" description="RNase III" evidence="8">
    <location>
        <begin position="272"/>
        <end position="372"/>
    </location>
</feature>
<feature type="compositionally biased region" description="Low complexity" evidence="6">
    <location>
        <begin position="425"/>
        <end position="436"/>
    </location>
</feature>
<keyword evidence="1" id="KW-0540">Nuclease</keyword>
<name>G4TB67_SERID</name>
<protein>
    <recommendedName>
        <fullName evidence="11">DRBM domain-containing protein</fullName>
    </recommendedName>
</protein>
<feature type="domain" description="DRBM" evidence="7">
    <location>
        <begin position="197"/>
        <end position="262"/>
    </location>
</feature>
<evidence type="ECO:0000256" key="5">
    <source>
        <dbReference type="PROSITE-ProRule" id="PRU00266"/>
    </source>
</evidence>
<comment type="caution">
    <text evidence="9">The sequence shown here is derived from an EMBL/GenBank/DDBJ whole genome shotgun (WGS) entry which is preliminary data.</text>
</comment>
<dbReference type="eggNOG" id="KOG1817">
    <property type="taxonomic scope" value="Eukaryota"/>
</dbReference>
<evidence type="ECO:0000313" key="9">
    <source>
        <dbReference type="EMBL" id="CCA68543.1"/>
    </source>
</evidence>
<dbReference type="Pfam" id="PF00035">
    <property type="entry name" value="dsrm"/>
    <property type="match status" value="2"/>
</dbReference>
<feature type="region of interest" description="Disordered" evidence="6">
    <location>
        <begin position="154"/>
        <end position="200"/>
    </location>
</feature>
<dbReference type="PANTHER" id="PTHR11207">
    <property type="entry name" value="RIBONUCLEASE III"/>
    <property type="match status" value="1"/>
</dbReference>
<dbReference type="GO" id="GO:0004525">
    <property type="term" value="F:ribonuclease III activity"/>
    <property type="evidence" value="ECO:0007669"/>
    <property type="project" value="InterPro"/>
</dbReference>
<feature type="compositionally biased region" description="Polar residues" evidence="6">
    <location>
        <begin position="437"/>
        <end position="450"/>
    </location>
</feature>
<dbReference type="SMART" id="SM00535">
    <property type="entry name" value="RIBOc"/>
    <property type="match status" value="2"/>
</dbReference>
<evidence type="ECO:0000256" key="2">
    <source>
        <dbReference type="ARBA" id="ARBA00022759"/>
    </source>
</evidence>
<dbReference type="SMART" id="SM00358">
    <property type="entry name" value="DSRM"/>
    <property type="match status" value="2"/>
</dbReference>
<dbReference type="STRING" id="1109443.G4TB67"/>
<dbReference type="InterPro" id="IPR000999">
    <property type="entry name" value="RNase_III_dom"/>
</dbReference>
<evidence type="ECO:0000256" key="3">
    <source>
        <dbReference type="ARBA" id="ARBA00022801"/>
    </source>
</evidence>
<dbReference type="Proteomes" id="UP000007148">
    <property type="component" value="Unassembled WGS sequence"/>
</dbReference>
<dbReference type="EMBL" id="CAFZ01000035">
    <property type="protein sequence ID" value="CCA68543.1"/>
    <property type="molecule type" value="Genomic_DNA"/>
</dbReference>
<dbReference type="GO" id="GO:0005634">
    <property type="term" value="C:nucleus"/>
    <property type="evidence" value="ECO:0007669"/>
    <property type="project" value="TreeGrafter"/>
</dbReference>
<dbReference type="GO" id="GO:0003725">
    <property type="term" value="F:double-stranded RNA binding"/>
    <property type="evidence" value="ECO:0007669"/>
    <property type="project" value="TreeGrafter"/>
</dbReference>
<reference evidence="9 10" key="1">
    <citation type="journal article" date="2011" name="PLoS Pathog.">
        <title>Endophytic Life Strategies Decoded by Genome and Transcriptome Analyses of the Mutualistic Root Symbiont Piriformospora indica.</title>
        <authorList>
            <person name="Zuccaro A."/>
            <person name="Lahrmann U."/>
            <person name="Guldener U."/>
            <person name="Langen G."/>
            <person name="Pfiffi S."/>
            <person name="Biedenkopf D."/>
            <person name="Wong P."/>
            <person name="Samans B."/>
            <person name="Grimm C."/>
            <person name="Basiewicz M."/>
            <person name="Murat C."/>
            <person name="Martin F."/>
            <person name="Kogel K.H."/>
        </authorList>
    </citation>
    <scope>NUCLEOTIDE SEQUENCE [LARGE SCALE GENOMIC DNA]</scope>
    <source>
        <strain evidence="9 10">DSM 11827</strain>
    </source>
</reference>
<dbReference type="PROSITE" id="PS50142">
    <property type="entry name" value="RNASE_3_2"/>
    <property type="match status" value="2"/>
</dbReference>
<evidence type="ECO:0000256" key="6">
    <source>
        <dbReference type="SAM" id="MobiDB-lite"/>
    </source>
</evidence>
<dbReference type="PANTHER" id="PTHR11207:SF0">
    <property type="entry name" value="RIBONUCLEASE 3"/>
    <property type="match status" value="1"/>
</dbReference>
<evidence type="ECO:0000256" key="1">
    <source>
        <dbReference type="ARBA" id="ARBA00022722"/>
    </source>
</evidence>
<feature type="compositionally biased region" description="Acidic residues" evidence="6">
    <location>
        <begin position="154"/>
        <end position="163"/>
    </location>
</feature>
<dbReference type="AlphaFoldDB" id="G4TB67"/>
<dbReference type="PROSITE" id="PS50137">
    <property type="entry name" value="DS_RBD"/>
    <property type="match status" value="2"/>
</dbReference>